<dbReference type="EMBL" id="BORC01000005">
    <property type="protein sequence ID" value="GIN63319.1"/>
    <property type="molecule type" value="Genomic_DNA"/>
</dbReference>
<evidence type="ECO:0000256" key="3">
    <source>
        <dbReference type="ARBA" id="ARBA00022801"/>
    </source>
</evidence>
<dbReference type="GO" id="GO:0097176">
    <property type="term" value="P:epoxide metabolic process"/>
    <property type="evidence" value="ECO:0007669"/>
    <property type="project" value="TreeGrafter"/>
</dbReference>
<evidence type="ECO:0000313" key="7">
    <source>
        <dbReference type="Proteomes" id="UP000682111"/>
    </source>
</evidence>
<gene>
    <name evidence="6" type="ORF">J27TS8_33120</name>
</gene>
<proteinExistence type="inferred from homology"/>
<dbReference type="InterPro" id="IPR010497">
    <property type="entry name" value="Epoxide_hydro_N"/>
</dbReference>
<feature type="active site" description="Proton donor" evidence="4">
    <location>
        <position position="306"/>
    </location>
</feature>
<evidence type="ECO:0000256" key="4">
    <source>
        <dbReference type="PIRSR" id="PIRSR001112-1"/>
    </source>
</evidence>
<reference evidence="6" key="1">
    <citation type="submission" date="2021-03" db="EMBL/GenBank/DDBJ databases">
        <title>Antimicrobial resistance genes in bacteria isolated from Japanese honey, and their potential for conferring macrolide and lincosamide resistance in the American foulbrood pathogen Paenibacillus larvae.</title>
        <authorList>
            <person name="Okamoto M."/>
            <person name="Kumagai M."/>
            <person name="Kanamori H."/>
            <person name="Takamatsu D."/>
        </authorList>
    </citation>
    <scope>NUCLEOTIDE SEQUENCE</scope>
    <source>
        <strain evidence="6">J27TS8</strain>
    </source>
</reference>
<evidence type="ECO:0000313" key="6">
    <source>
        <dbReference type="EMBL" id="GIN63319.1"/>
    </source>
</evidence>
<feature type="active site" description="Nucleophile" evidence="4">
    <location>
        <position position="177"/>
    </location>
</feature>
<comment type="similarity">
    <text evidence="1">Belongs to the peptidase S33 family.</text>
</comment>
<evidence type="ECO:0000256" key="2">
    <source>
        <dbReference type="ARBA" id="ARBA00022797"/>
    </source>
</evidence>
<sequence>MNISPFNIKISNKQILDLKKRIELTRWPDEIPGSQWNYGIPLEFMKSIIGYWKDHFDWRMVEEKMNMYPNYKTNIDGIELHYVHVRGSGSNPLPIIIPHGWPGSFYEMLDIIPYLTTPEKFGGDRNESFDVVIPSIPGHGFSSSSLRPGFDDRKVADIFVKLMNLLGYDKFGAHGYDLGASILGLMCLDYPEKMIGYHTTSPGNPSPYISKDTVLTKAEEKFLAYCKQWYNDEAGYAHLLGTKPQTIAYSLNDSPVGLAAFILEKWYLWTDPPSGNILNHFDKDTLLANVSIYWLTETINASNRYYYEGKYTKWPDKNDFSTVPLGVSLNATQYHERPPKEYVERLFPNIVYWKDLNVGGHFVATEEPELVAKSIRYFFNKVKYNLSL</sequence>
<protein>
    <submittedName>
        <fullName evidence="6">Multidrug MFS transporter</fullName>
    </submittedName>
</protein>
<evidence type="ECO:0000259" key="5">
    <source>
        <dbReference type="Pfam" id="PF06441"/>
    </source>
</evidence>
<dbReference type="InterPro" id="IPR029058">
    <property type="entry name" value="AB_hydrolase_fold"/>
</dbReference>
<dbReference type="AlphaFoldDB" id="A0A920BUR8"/>
<organism evidence="6 7">
    <name type="scientific">Robertmurraya siralis</name>
    <dbReference type="NCBI Taxonomy" id="77777"/>
    <lineage>
        <taxon>Bacteria</taxon>
        <taxon>Bacillati</taxon>
        <taxon>Bacillota</taxon>
        <taxon>Bacilli</taxon>
        <taxon>Bacillales</taxon>
        <taxon>Bacillaceae</taxon>
        <taxon>Robertmurraya</taxon>
    </lineage>
</organism>
<feature type="domain" description="Epoxide hydrolase N-terminal" evidence="5">
    <location>
        <begin position="3"/>
        <end position="108"/>
    </location>
</feature>
<dbReference type="RefSeq" id="WP_095313867.1">
    <property type="nucleotide sequence ID" value="NZ_BORC01000005.1"/>
</dbReference>
<dbReference type="PRINTS" id="PR00412">
    <property type="entry name" value="EPOXHYDRLASE"/>
</dbReference>
<dbReference type="InterPro" id="IPR000639">
    <property type="entry name" value="Epox_hydrolase-like"/>
</dbReference>
<accession>A0A920BUR8</accession>
<name>A0A920BUR8_9BACI</name>
<dbReference type="Pfam" id="PF06441">
    <property type="entry name" value="EHN"/>
    <property type="match status" value="1"/>
</dbReference>
<keyword evidence="3" id="KW-0378">Hydrolase</keyword>
<keyword evidence="7" id="KW-1185">Reference proteome</keyword>
<dbReference type="PANTHER" id="PTHR21661:SF35">
    <property type="entry name" value="EPOXIDE HYDROLASE"/>
    <property type="match status" value="1"/>
</dbReference>
<comment type="caution">
    <text evidence="6">The sequence shown here is derived from an EMBL/GenBank/DDBJ whole genome shotgun (WGS) entry which is preliminary data.</text>
</comment>
<dbReference type="Proteomes" id="UP000682111">
    <property type="component" value="Unassembled WGS sequence"/>
</dbReference>
<dbReference type="InterPro" id="IPR016292">
    <property type="entry name" value="Epoxide_hydrolase"/>
</dbReference>
<dbReference type="GO" id="GO:0004301">
    <property type="term" value="F:epoxide hydrolase activity"/>
    <property type="evidence" value="ECO:0007669"/>
    <property type="project" value="TreeGrafter"/>
</dbReference>
<evidence type="ECO:0000256" key="1">
    <source>
        <dbReference type="ARBA" id="ARBA00010088"/>
    </source>
</evidence>
<keyword evidence="2" id="KW-0058">Aromatic hydrocarbons catabolism</keyword>
<dbReference type="Gene3D" id="3.40.50.1820">
    <property type="entry name" value="alpha/beta hydrolase"/>
    <property type="match status" value="1"/>
</dbReference>
<dbReference type="PIRSF" id="PIRSF001112">
    <property type="entry name" value="Epoxide_hydrolase"/>
    <property type="match status" value="1"/>
</dbReference>
<dbReference type="SUPFAM" id="SSF53474">
    <property type="entry name" value="alpha/beta-Hydrolases"/>
    <property type="match status" value="1"/>
</dbReference>
<feature type="active site" description="Proton acceptor" evidence="4">
    <location>
        <position position="361"/>
    </location>
</feature>
<dbReference type="PANTHER" id="PTHR21661">
    <property type="entry name" value="EPOXIDE HYDROLASE 1-RELATED"/>
    <property type="match status" value="1"/>
</dbReference>